<sequence length="399" mass="44923">MSRNNTEVLLRKLMFHKSGKTRLWTAWIALCVGLILLFSAIMIWWNFRELLAGKGTNDSLGSTFITINKKITNENMVQPAGNFFTEPEIEDLRKAPQVQDVGMLESNHFPVSASMGSSLRFYTQLFLESVPERFIDKKPKDWHWQEGDFQVPIIVSTEFLNLYNYGFAPSQGLPQLSEQMITTLGFDLTIGGGIQEKYSGHIVGFSDRITSVLVPESFLKYANAKFGENNSVRASRLILKTKDPSDKAFEKYLTDHNYTTNTEQLRWNKLRAIVETITGATGVLAVLLIGISSLVFILFIELSLAKASEAVKLLLQLGYRPSYLSKFISRRFLPFIVSAVLIGVVIAVLLQFGCYLWVQKMDLQLSVLPGWPIWVAAALALIVLIVRMKRTIRGAIADV</sequence>
<feature type="transmembrane region" description="Helical" evidence="1">
    <location>
        <begin position="370"/>
        <end position="386"/>
    </location>
</feature>
<evidence type="ECO:0008006" key="4">
    <source>
        <dbReference type="Google" id="ProtNLM"/>
    </source>
</evidence>
<keyword evidence="1" id="KW-0472">Membrane</keyword>
<comment type="caution">
    <text evidence="2">The sequence shown here is derived from an EMBL/GenBank/DDBJ whole genome shotgun (WGS) entry which is preliminary data.</text>
</comment>
<keyword evidence="1" id="KW-1133">Transmembrane helix</keyword>
<keyword evidence="1" id="KW-0812">Transmembrane</keyword>
<feature type="transmembrane region" description="Helical" evidence="1">
    <location>
        <begin position="21"/>
        <end position="45"/>
    </location>
</feature>
<protein>
    <recommendedName>
        <fullName evidence="4">ABC transporter permease</fullName>
    </recommendedName>
</protein>
<dbReference type="Proteomes" id="UP000248745">
    <property type="component" value="Unassembled WGS sequence"/>
</dbReference>
<reference evidence="2 3" key="1">
    <citation type="submission" date="2018-06" db="EMBL/GenBank/DDBJ databases">
        <title>Mucibacter soli gen. nov., sp. nov., a new member of the family Chitinophagaceae producing mucin.</title>
        <authorList>
            <person name="Kim M.-K."/>
            <person name="Park S."/>
            <person name="Kim T.-S."/>
            <person name="Joung Y."/>
            <person name="Han J.-H."/>
            <person name="Kim S.B."/>
        </authorList>
    </citation>
    <scope>NUCLEOTIDE SEQUENCE [LARGE SCALE GENOMIC DNA]</scope>
    <source>
        <strain evidence="2 3">R1-15</strain>
    </source>
</reference>
<keyword evidence="3" id="KW-1185">Reference proteome</keyword>
<evidence type="ECO:0000313" key="3">
    <source>
        <dbReference type="Proteomes" id="UP000248745"/>
    </source>
</evidence>
<dbReference type="AlphaFoldDB" id="A0A2W2BIL7"/>
<dbReference type="EMBL" id="QKTW01000013">
    <property type="protein sequence ID" value="PZF73346.1"/>
    <property type="molecule type" value="Genomic_DNA"/>
</dbReference>
<proteinExistence type="predicted"/>
<dbReference type="RefSeq" id="WP_110998409.1">
    <property type="nucleotide sequence ID" value="NZ_QKTW01000013.1"/>
</dbReference>
<dbReference type="OrthoDB" id="1011751at2"/>
<feature type="transmembrane region" description="Helical" evidence="1">
    <location>
        <begin position="279"/>
        <end position="300"/>
    </location>
</feature>
<organism evidence="2 3">
    <name type="scientific">Taibaiella soli</name>
    <dbReference type="NCBI Taxonomy" id="1649169"/>
    <lineage>
        <taxon>Bacteria</taxon>
        <taxon>Pseudomonadati</taxon>
        <taxon>Bacteroidota</taxon>
        <taxon>Chitinophagia</taxon>
        <taxon>Chitinophagales</taxon>
        <taxon>Chitinophagaceae</taxon>
        <taxon>Taibaiella</taxon>
    </lineage>
</organism>
<accession>A0A2W2BIL7</accession>
<gene>
    <name evidence="2" type="ORF">DN068_08115</name>
</gene>
<evidence type="ECO:0000256" key="1">
    <source>
        <dbReference type="SAM" id="Phobius"/>
    </source>
</evidence>
<name>A0A2W2BIL7_9BACT</name>
<feature type="transmembrane region" description="Helical" evidence="1">
    <location>
        <begin position="332"/>
        <end position="358"/>
    </location>
</feature>
<evidence type="ECO:0000313" key="2">
    <source>
        <dbReference type="EMBL" id="PZF73346.1"/>
    </source>
</evidence>